<name>A0A7W4J9U1_9PROT</name>
<sequence>MGIFRRFPFLPASCLLAATGLFVSAGASARTAAPVAPMAVQESHPVSAYDFAPLPVTTGVVAQYLPTPAGDVDGLMLTDGTQVLCSHELGLAIASIVKPGERISVSGLKGRDLPIVRAYAVTSPRGRRVEDAGATSVRLPTPTSGPDIVVSGTVRTPLYSLHGQLTGAVMQDYSVIYLTPAEATRLAAWLQPGRPLHAVGNGSTGALGRAIDARDIGPAPGQTIRVAPSDAPAAGAFPGSAAYDEIPGATSRP</sequence>
<dbReference type="Proteomes" id="UP000561066">
    <property type="component" value="Unassembled WGS sequence"/>
</dbReference>
<feature type="signal peptide" evidence="1">
    <location>
        <begin position="1"/>
        <end position="29"/>
    </location>
</feature>
<reference evidence="2 3" key="1">
    <citation type="submission" date="2020-04" db="EMBL/GenBank/DDBJ databases">
        <title>Description of novel Gluconacetobacter.</title>
        <authorList>
            <person name="Sombolestani A."/>
        </authorList>
    </citation>
    <scope>NUCLEOTIDE SEQUENCE [LARGE SCALE GENOMIC DNA]</scope>
    <source>
        <strain evidence="2 3">LMG 21312</strain>
    </source>
</reference>
<proteinExistence type="predicted"/>
<protein>
    <recommendedName>
        <fullName evidence="4">Secreted protein</fullName>
    </recommendedName>
</protein>
<evidence type="ECO:0000313" key="2">
    <source>
        <dbReference type="EMBL" id="MBB2177335.1"/>
    </source>
</evidence>
<comment type="caution">
    <text evidence="2">The sequence shown here is derived from an EMBL/GenBank/DDBJ whole genome shotgun (WGS) entry which is preliminary data.</text>
</comment>
<evidence type="ECO:0000256" key="1">
    <source>
        <dbReference type="SAM" id="SignalP"/>
    </source>
</evidence>
<dbReference type="RefSeq" id="WP_182944674.1">
    <property type="nucleotide sequence ID" value="NZ_JABEQH010000026.1"/>
</dbReference>
<organism evidence="2 3">
    <name type="scientific">Gluconacetobacter johannae</name>
    <dbReference type="NCBI Taxonomy" id="112140"/>
    <lineage>
        <taxon>Bacteria</taxon>
        <taxon>Pseudomonadati</taxon>
        <taxon>Pseudomonadota</taxon>
        <taxon>Alphaproteobacteria</taxon>
        <taxon>Acetobacterales</taxon>
        <taxon>Acetobacteraceae</taxon>
        <taxon>Gluconacetobacter</taxon>
    </lineage>
</organism>
<evidence type="ECO:0008006" key="4">
    <source>
        <dbReference type="Google" id="ProtNLM"/>
    </source>
</evidence>
<accession>A0A7W4J9U1</accession>
<feature type="chain" id="PRO_5030534045" description="Secreted protein" evidence="1">
    <location>
        <begin position="30"/>
        <end position="253"/>
    </location>
</feature>
<keyword evidence="1" id="KW-0732">Signal</keyword>
<keyword evidence="3" id="KW-1185">Reference proteome</keyword>
<evidence type="ECO:0000313" key="3">
    <source>
        <dbReference type="Proteomes" id="UP000561066"/>
    </source>
</evidence>
<dbReference type="EMBL" id="JABEQH010000026">
    <property type="protein sequence ID" value="MBB2177335.1"/>
    <property type="molecule type" value="Genomic_DNA"/>
</dbReference>
<dbReference type="AlphaFoldDB" id="A0A7W4J9U1"/>
<gene>
    <name evidence="2" type="ORF">HLH21_15615</name>
</gene>